<organism evidence="1 2">
    <name type="scientific">Pseudomonas fluorescens LMG 5329</name>
    <dbReference type="NCBI Taxonomy" id="1324332"/>
    <lineage>
        <taxon>Bacteria</taxon>
        <taxon>Pseudomonadati</taxon>
        <taxon>Pseudomonadota</taxon>
        <taxon>Gammaproteobacteria</taxon>
        <taxon>Pseudomonadales</taxon>
        <taxon>Pseudomonadaceae</taxon>
        <taxon>Pseudomonas</taxon>
    </lineage>
</organism>
<dbReference type="Proteomes" id="UP000030060">
    <property type="component" value="Unassembled WGS sequence"/>
</dbReference>
<proteinExistence type="predicted"/>
<dbReference type="EMBL" id="ASGY01000186">
    <property type="protein sequence ID" value="KGE65500.1"/>
    <property type="molecule type" value="Genomic_DNA"/>
</dbReference>
<gene>
    <name evidence="1" type="ORF">K814_0123710</name>
</gene>
<dbReference type="Pfam" id="PF01177">
    <property type="entry name" value="Asp_Glu_race"/>
    <property type="match status" value="1"/>
</dbReference>
<reference evidence="1 2" key="1">
    <citation type="journal article" date="2013" name="Genome Announc.">
        <title>Draft Genome Sequence of Pseudomonas fluorescens LMG 5329, a White Line-Inducing Principle-Producing Bioindicator for the Mushroom Pathogen Pseudomonas tolaasii.</title>
        <authorList>
            <person name="Ghequire M.G."/>
            <person name="Rokni-Zadeh H."/>
            <person name="Zarrineh P."/>
            <person name="De Mot R."/>
        </authorList>
    </citation>
    <scope>NUCLEOTIDE SEQUENCE [LARGE SCALE GENOMIC DNA]</scope>
    <source>
        <strain evidence="1 2">LMG 5329</strain>
    </source>
</reference>
<dbReference type="OrthoDB" id="6497321at2"/>
<accession>A0A0A1YU05</accession>
<comment type="caution">
    <text evidence="1">The sequence shown here is derived from an EMBL/GenBank/DDBJ whole genome shotgun (WGS) entry which is preliminary data.</text>
</comment>
<evidence type="ECO:0000313" key="2">
    <source>
        <dbReference type="Proteomes" id="UP000030060"/>
    </source>
</evidence>
<dbReference type="AlphaFoldDB" id="A0A0A1YU05"/>
<name>A0A0A1YU05_PSEFL</name>
<dbReference type="GO" id="GO:0047661">
    <property type="term" value="F:amino-acid racemase activity"/>
    <property type="evidence" value="ECO:0007669"/>
    <property type="project" value="InterPro"/>
</dbReference>
<protein>
    <submittedName>
        <fullName evidence="1">Asp/Glu racemase</fullName>
    </submittedName>
</protein>
<evidence type="ECO:0000313" key="1">
    <source>
        <dbReference type="EMBL" id="KGE65500.1"/>
    </source>
</evidence>
<dbReference type="InterPro" id="IPR015942">
    <property type="entry name" value="Asp/Glu/hydantoin_racemase"/>
</dbReference>
<dbReference type="RefSeq" id="WP_038849629.1">
    <property type="nucleotide sequence ID" value="NZ_ASGY01000186.1"/>
</dbReference>
<sequence>MRIACLHTATSNIGVFDTAASTLGIDPGVIHHTVRADLLAAAEHAGRLTEEIAESTQSALLALAQHADVVVLTCSTLGPSIESIPPDVRVPILRADEALAATALGAGKKVVVLCAVETTLEPTSQLFHTAARRSNAVIDIQLVAGAWALFKAGDIDGYLAAIAKAADQAYEHGADVVALAQASMSDAARYVTLGPRPLTSTIAGLESAVRTLQNPL</sequence>